<dbReference type="AlphaFoldDB" id="A0A7W0HP28"/>
<reference evidence="2 3" key="1">
    <citation type="submission" date="2020-07" db="EMBL/GenBank/DDBJ databases">
        <title>Genomic Encyclopedia of Type Strains, Phase IV (KMG-IV): sequencing the most valuable type-strain genomes for metagenomic binning, comparative biology and taxonomic classification.</title>
        <authorList>
            <person name="Goeker M."/>
        </authorList>
    </citation>
    <scope>NUCLEOTIDE SEQUENCE [LARGE SCALE GENOMIC DNA]</scope>
    <source>
        <strain evidence="2 3">DSM 45533</strain>
    </source>
</reference>
<dbReference type="EMBL" id="JACDUR010000002">
    <property type="protein sequence ID" value="MBA2890186.1"/>
    <property type="molecule type" value="Genomic_DNA"/>
</dbReference>
<keyword evidence="1" id="KW-1133">Transmembrane helix</keyword>
<protein>
    <submittedName>
        <fullName evidence="2">Uncharacterized protein</fullName>
    </submittedName>
</protein>
<evidence type="ECO:0000313" key="2">
    <source>
        <dbReference type="EMBL" id="MBA2890186.1"/>
    </source>
</evidence>
<dbReference type="Proteomes" id="UP000530928">
    <property type="component" value="Unassembled WGS sequence"/>
</dbReference>
<evidence type="ECO:0000256" key="1">
    <source>
        <dbReference type="SAM" id="Phobius"/>
    </source>
</evidence>
<sequence>MDRRKQDDHVPAQPQGPVAARAREVLARLGSHRSPAERRADAEFFLAGVLVLAALIGLAVGRRRRRA</sequence>
<gene>
    <name evidence="2" type="ORF">HNR30_001527</name>
</gene>
<evidence type="ECO:0000313" key="3">
    <source>
        <dbReference type="Proteomes" id="UP000530928"/>
    </source>
</evidence>
<keyword evidence="1" id="KW-0812">Transmembrane</keyword>
<feature type="transmembrane region" description="Helical" evidence="1">
    <location>
        <begin position="44"/>
        <end position="61"/>
    </location>
</feature>
<comment type="caution">
    <text evidence="2">The sequence shown here is derived from an EMBL/GenBank/DDBJ whole genome shotgun (WGS) entry which is preliminary data.</text>
</comment>
<proteinExistence type="predicted"/>
<keyword evidence="1" id="KW-0472">Membrane</keyword>
<organism evidence="2 3">
    <name type="scientific">Nonomuraea soli</name>
    <dbReference type="NCBI Taxonomy" id="1032476"/>
    <lineage>
        <taxon>Bacteria</taxon>
        <taxon>Bacillati</taxon>
        <taxon>Actinomycetota</taxon>
        <taxon>Actinomycetes</taxon>
        <taxon>Streptosporangiales</taxon>
        <taxon>Streptosporangiaceae</taxon>
        <taxon>Nonomuraea</taxon>
    </lineage>
</organism>
<keyword evidence="3" id="KW-1185">Reference proteome</keyword>
<accession>A0A7W0HP28</accession>
<name>A0A7W0HP28_9ACTN</name>
<dbReference type="RefSeq" id="WP_181609030.1">
    <property type="nucleotide sequence ID" value="NZ_BAABAM010000006.1"/>
</dbReference>